<dbReference type="EMBL" id="CP145316">
    <property type="protein sequence ID" value="XAM17568.1"/>
    <property type="molecule type" value="Genomic_DNA"/>
</dbReference>
<sequence>MELQMFHQNGFEIRGGLLKDEPYFVAMDIAKALEYSETAMMLRRLDDDEIMELSADLAGGFSKHASSIKIINESGLYNAILGSKKPQAKAFKKWVTSEVLPSIRKNGSYGSTNTDLLAEHNLLESCAIMADFAQNAHFLAKVLRKLAQKYEANAQFAESRLKSALKHRPDVLKKARNISKDNESSRIELKFFLH</sequence>
<keyword evidence="4" id="KW-1185">Reference proteome</keyword>
<keyword evidence="1" id="KW-0175">Coiled coil</keyword>
<evidence type="ECO:0000313" key="3">
    <source>
        <dbReference type="EMBL" id="XAM17568.1"/>
    </source>
</evidence>
<feature type="coiled-coil region" evidence="1">
    <location>
        <begin position="140"/>
        <end position="167"/>
    </location>
</feature>
<evidence type="ECO:0000256" key="1">
    <source>
        <dbReference type="SAM" id="Coils"/>
    </source>
</evidence>
<dbReference type="PANTHER" id="PTHR36180">
    <property type="entry name" value="DNA-BINDING PROTEIN-RELATED-RELATED"/>
    <property type="match status" value="1"/>
</dbReference>
<dbReference type="Pfam" id="PF02498">
    <property type="entry name" value="Bro-N"/>
    <property type="match status" value="1"/>
</dbReference>
<evidence type="ECO:0000259" key="2">
    <source>
        <dbReference type="PROSITE" id="PS51750"/>
    </source>
</evidence>
<proteinExistence type="predicted"/>
<organism evidence="3 4">
    <name type="scientific">Helicobacter mastomyrinus</name>
    <dbReference type="NCBI Taxonomy" id="287948"/>
    <lineage>
        <taxon>Bacteria</taxon>
        <taxon>Pseudomonadati</taxon>
        <taxon>Campylobacterota</taxon>
        <taxon>Epsilonproteobacteria</taxon>
        <taxon>Campylobacterales</taxon>
        <taxon>Helicobacteraceae</taxon>
        <taxon>Helicobacter</taxon>
    </lineage>
</organism>
<gene>
    <name evidence="3" type="ORF">V3I05_07725</name>
</gene>
<dbReference type="Proteomes" id="UP001434737">
    <property type="component" value="Chromosome"/>
</dbReference>
<reference evidence="3 4" key="1">
    <citation type="submission" date="2024-02" db="EMBL/GenBank/DDBJ databases">
        <title>Genome and pathogenicity analysis of Helicobacter mastomyrinus isolated from mice.</title>
        <authorList>
            <person name="Zhu L."/>
        </authorList>
    </citation>
    <scope>NUCLEOTIDE SEQUENCE [LARGE SCALE GENOMIC DNA]</scope>
    <source>
        <strain evidence="3 4">Hm-17</strain>
    </source>
</reference>
<feature type="domain" description="Bro-N" evidence="2">
    <location>
        <begin position="1"/>
        <end position="107"/>
    </location>
</feature>
<dbReference type="PROSITE" id="PS51750">
    <property type="entry name" value="BRO_N"/>
    <property type="match status" value="1"/>
</dbReference>
<name>A0ABZ3F5V8_9HELI</name>
<dbReference type="RefSeq" id="WP_343353216.1">
    <property type="nucleotide sequence ID" value="NZ_CP145316.1"/>
</dbReference>
<dbReference type="PANTHER" id="PTHR36180:SF2">
    <property type="entry name" value="BRO FAMILY PROTEIN"/>
    <property type="match status" value="1"/>
</dbReference>
<evidence type="ECO:0000313" key="4">
    <source>
        <dbReference type="Proteomes" id="UP001434737"/>
    </source>
</evidence>
<accession>A0ABZ3F5V8</accession>
<dbReference type="SMART" id="SM01040">
    <property type="entry name" value="Bro-N"/>
    <property type="match status" value="1"/>
</dbReference>
<dbReference type="InterPro" id="IPR003497">
    <property type="entry name" value="BRO_N_domain"/>
</dbReference>
<protein>
    <submittedName>
        <fullName evidence="3">BRO family protein</fullName>
    </submittedName>
</protein>